<dbReference type="Gene3D" id="1.10.30.10">
    <property type="entry name" value="High mobility group box domain"/>
    <property type="match status" value="1"/>
</dbReference>
<keyword evidence="4" id="KW-1185">Reference proteome</keyword>
<evidence type="ECO:0000313" key="4">
    <source>
        <dbReference type="Proteomes" id="UP000695007"/>
    </source>
</evidence>
<dbReference type="SUPFAM" id="SSF47095">
    <property type="entry name" value="HMG-box"/>
    <property type="match status" value="1"/>
</dbReference>
<proteinExistence type="predicted"/>
<evidence type="ECO:0000256" key="1">
    <source>
        <dbReference type="PROSITE-ProRule" id="PRU00267"/>
    </source>
</evidence>
<dbReference type="SMART" id="SM00398">
    <property type="entry name" value="HMG"/>
    <property type="match status" value="1"/>
</dbReference>
<feature type="domain" description="HMG box" evidence="3">
    <location>
        <begin position="33"/>
        <end position="97"/>
    </location>
</feature>
<dbReference type="GeneID" id="105366311"/>
<evidence type="ECO:0000256" key="2">
    <source>
        <dbReference type="SAM" id="MobiDB-lite"/>
    </source>
</evidence>
<organism evidence="4 5">
    <name type="scientific">Ceratosolen solmsi marchali</name>
    <dbReference type="NCBI Taxonomy" id="326594"/>
    <lineage>
        <taxon>Eukaryota</taxon>
        <taxon>Metazoa</taxon>
        <taxon>Ecdysozoa</taxon>
        <taxon>Arthropoda</taxon>
        <taxon>Hexapoda</taxon>
        <taxon>Insecta</taxon>
        <taxon>Pterygota</taxon>
        <taxon>Neoptera</taxon>
        <taxon>Endopterygota</taxon>
        <taxon>Hymenoptera</taxon>
        <taxon>Apocrita</taxon>
        <taxon>Proctotrupomorpha</taxon>
        <taxon>Chalcidoidea</taxon>
        <taxon>Agaonidae</taxon>
        <taxon>Agaoninae</taxon>
        <taxon>Ceratosolen</taxon>
    </lineage>
</organism>
<dbReference type="InterPro" id="IPR009071">
    <property type="entry name" value="HMG_box_dom"/>
</dbReference>
<evidence type="ECO:0000259" key="3">
    <source>
        <dbReference type="PROSITE" id="PS50118"/>
    </source>
</evidence>
<dbReference type="GO" id="GO:0003677">
    <property type="term" value="F:DNA binding"/>
    <property type="evidence" value="ECO:0007669"/>
    <property type="project" value="UniProtKB-UniRule"/>
</dbReference>
<keyword evidence="1" id="KW-0238">DNA-binding</keyword>
<dbReference type="GO" id="GO:0005634">
    <property type="term" value="C:nucleus"/>
    <property type="evidence" value="ECO:0007669"/>
    <property type="project" value="UniProtKB-UniRule"/>
</dbReference>
<protein>
    <submittedName>
        <fullName evidence="5">Uncharacterized protein LOC105366311</fullName>
    </submittedName>
</protein>
<feature type="compositionally biased region" description="Basic and acidic residues" evidence="2">
    <location>
        <begin position="111"/>
        <end position="120"/>
    </location>
</feature>
<sequence>HSTEVNENEPRKDCEDILARGTVNPFYSKFDFLRASTNPFIVFFLRLYSKKPRENVTKIARVAGKRWQGMSSEQRLKYVEIAMAEKRRRDRQNRRMRKRKYRRTRRFRNSSLEKSKDIKMIKRSRKQGSKEENY</sequence>
<dbReference type="Pfam" id="PF09011">
    <property type="entry name" value="HMG_box_2"/>
    <property type="match status" value="1"/>
</dbReference>
<dbReference type="CDD" id="cd00084">
    <property type="entry name" value="HMG-box_SF"/>
    <property type="match status" value="1"/>
</dbReference>
<dbReference type="Proteomes" id="UP000695007">
    <property type="component" value="Unplaced"/>
</dbReference>
<evidence type="ECO:0000313" key="5">
    <source>
        <dbReference type="RefSeq" id="XP_011503019.1"/>
    </source>
</evidence>
<feature type="region of interest" description="Disordered" evidence="2">
    <location>
        <begin position="86"/>
        <end position="134"/>
    </location>
</feature>
<keyword evidence="1" id="KW-0539">Nucleus</keyword>
<feature type="non-terminal residue" evidence="5">
    <location>
        <position position="1"/>
    </location>
</feature>
<feature type="compositionally biased region" description="Basic residues" evidence="2">
    <location>
        <begin position="88"/>
        <end position="108"/>
    </location>
</feature>
<dbReference type="RefSeq" id="XP_011503019.1">
    <property type="nucleotide sequence ID" value="XM_011504717.1"/>
</dbReference>
<dbReference type="PROSITE" id="PS50118">
    <property type="entry name" value="HMG_BOX_2"/>
    <property type="match status" value="1"/>
</dbReference>
<dbReference type="InterPro" id="IPR036910">
    <property type="entry name" value="HMG_box_dom_sf"/>
</dbReference>
<gene>
    <name evidence="5" type="primary">LOC105366311</name>
</gene>
<reference evidence="5" key="1">
    <citation type="submission" date="2025-08" db="UniProtKB">
        <authorList>
            <consortium name="RefSeq"/>
        </authorList>
    </citation>
    <scope>IDENTIFICATION</scope>
</reference>
<dbReference type="AlphaFoldDB" id="A0AAJ6YRS5"/>
<accession>A0AAJ6YRS5</accession>
<dbReference type="KEGG" id="csol:105366311"/>
<name>A0AAJ6YRS5_9HYME</name>
<feature type="DNA-binding region" description="HMG box" evidence="1">
    <location>
        <begin position="33"/>
        <end position="97"/>
    </location>
</feature>